<sequence>MVNKATLNTFSTNITSLTQVVNEVKSVLTSDIKNQLETSKNSIDFLKRRLDIYEQNQNEFIISIQRISNKHGIKIQCIEKTLIFTTTILEYLSTSSSVLQTTMD</sequence>
<protein>
    <submittedName>
        <fullName evidence="1">9587_t:CDS:1</fullName>
    </submittedName>
</protein>
<feature type="non-terminal residue" evidence="1">
    <location>
        <position position="104"/>
    </location>
</feature>
<reference evidence="1" key="1">
    <citation type="submission" date="2021-06" db="EMBL/GenBank/DDBJ databases">
        <authorList>
            <person name="Kallberg Y."/>
            <person name="Tangrot J."/>
            <person name="Rosling A."/>
        </authorList>
    </citation>
    <scope>NUCLEOTIDE SEQUENCE</scope>
    <source>
        <strain evidence="1">IL203A</strain>
    </source>
</reference>
<name>A0ACA9QSF8_9GLOM</name>
<dbReference type="EMBL" id="CAJVPU010050913">
    <property type="protein sequence ID" value="CAG8760306.1"/>
    <property type="molecule type" value="Genomic_DNA"/>
</dbReference>
<dbReference type="Proteomes" id="UP000789702">
    <property type="component" value="Unassembled WGS sequence"/>
</dbReference>
<comment type="caution">
    <text evidence="1">The sequence shown here is derived from an EMBL/GenBank/DDBJ whole genome shotgun (WGS) entry which is preliminary data.</text>
</comment>
<evidence type="ECO:0000313" key="1">
    <source>
        <dbReference type="EMBL" id="CAG8760306.1"/>
    </source>
</evidence>
<keyword evidence="2" id="KW-1185">Reference proteome</keyword>
<gene>
    <name evidence="1" type="ORF">DHETER_LOCUS15210</name>
</gene>
<evidence type="ECO:0000313" key="2">
    <source>
        <dbReference type="Proteomes" id="UP000789702"/>
    </source>
</evidence>
<proteinExistence type="predicted"/>
<organism evidence="1 2">
    <name type="scientific">Dentiscutata heterogama</name>
    <dbReference type="NCBI Taxonomy" id="1316150"/>
    <lineage>
        <taxon>Eukaryota</taxon>
        <taxon>Fungi</taxon>
        <taxon>Fungi incertae sedis</taxon>
        <taxon>Mucoromycota</taxon>
        <taxon>Glomeromycotina</taxon>
        <taxon>Glomeromycetes</taxon>
        <taxon>Diversisporales</taxon>
        <taxon>Gigasporaceae</taxon>
        <taxon>Dentiscutata</taxon>
    </lineage>
</organism>
<accession>A0ACA9QSF8</accession>